<dbReference type="PANTHER" id="PTHR13421:SF16">
    <property type="entry name" value="SNRNA-ACTIVATING PROTEIN COMPLEX SUBUNIT 3"/>
    <property type="match status" value="1"/>
</dbReference>
<dbReference type="EMBL" id="RWJN01000008">
    <property type="protein sequence ID" value="TCD71259.1"/>
    <property type="molecule type" value="Genomic_DNA"/>
</dbReference>
<protein>
    <recommendedName>
        <fullName evidence="10">snRNA-activating protein complex subunit 3</fullName>
    </recommendedName>
</protein>
<sequence>MSALDVLFGPPSKSIQVSHFIRAANEADGESNVPSVGSISRNEWSELAESRRKDVEDECRVDDLRSTLNEVIENPRLMAHVTRTHEATVHAIHEAADTSNRRKRKRPVIPEPAEQHPEVATLRQQLEASKLRSWPTNAALFIRPPRQADHNALINAKRLAFATGDASPQQALIFVTVYNPISWGHRQLGRASQHVFLSSQSLGDIFDAIPCTSHEIMHDNVQRGSQATGTGDRPVIGGQGGAVIFMDGQLYGDGQSAKDYADKYLEYLSGLPERRRIQGSKATPMHDTPLDSLDIRLHTPHWILHAGDCIHHITFDQIRLLHPEDPPPDAYPLTTQITPPLLDLCRACNKVPAVLAIVGDVRLGESPFVICRPCWKWMGPPRGDDADEVSVVSLPKHEFGWSA</sequence>
<evidence type="ECO:0000313" key="8">
    <source>
        <dbReference type="EMBL" id="TCD71259.1"/>
    </source>
</evidence>
<accession>A0A4R0RYD1</accession>
<evidence type="ECO:0000256" key="3">
    <source>
        <dbReference type="ARBA" id="ARBA00023015"/>
    </source>
</evidence>
<name>A0A4R0RYD1_9APHY</name>
<dbReference type="GO" id="GO:0001006">
    <property type="term" value="F:RNA polymerase III type 3 promoter sequence-specific DNA binding"/>
    <property type="evidence" value="ECO:0007669"/>
    <property type="project" value="TreeGrafter"/>
</dbReference>
<dbReference type="GO" id="GO:0005634">
    <property type="term" value="C:nucleus"/>
    <property type="evidence" value="ECO:0007669"/>
    <property type="project" value="UniProtKB-SubCell"/>
</dbReference>
<evidence type="ECO:0008006" key="10">
    <source>
        <dbReference type="Google" id="ProtNLM"/>
    </source>
</evidence>
<proteinExistence type="inferred from homology"/>
<reference evidence="8 9" key="1">
    <citation type="submission" date="2018-11" db="EMBL/GenBank/DDBJ databases">
        <title>Genome assembly of Steccherinum ochraceum LE-BIN_3174, the white-rot fungus of the Steccherinaceae family (The Residual Polyporoid clade, Polyporales, Basidiomycota).</title>
        <authorList>
            <person name="Fedorova T.V."/>
            <person name="Glazunova O.A."/>
            <person name="Landesman E.O."/>
            <person name="Moiseenko K.V."/>
            <person name="Psurtseva N.V."/>
            <person name="Savinova O.S."/>
            <person name="Shakhova N.V."/>
            <person name="Tyazhelova T.V."/>
            <person name="Vasina D.V."/>
        </authorList>
    </citation>
    <scope>NUCLEOTIDE SEQUENCE [LARGE SCALE GENOMIC DNA]</scope>
    <source>
        <strain evidence="8 9">LE-BIN_3174</strain>
    </source>
</reference>
<keyword evidence="3" id="KW-0805">Transcription regulation</keyword>
<keyword evidence="5" id="KW-0804">Transcription</keyword>
<evidence type="ECO:0000256" key="6">
    <source>
        <dbReference type="ARBA" id="ARBA00023242"/>
    </source>
</evidence>
<feature type="region of interest" description="Disordered" evidence="7">
    <location>
        <begin position="95"/>
        <end position="119"/>
    </location>
</feature>
<keyword evidence="6" id="KW-0539">Nucleus</keyword>
<dbReference type="AlphaFoldDB" id="A0A4R0RYD1"/>
<dbReference type="InterPro" id="IPR022042">
    <property type="entry name" value="snRNA-activating_su3"/>
</dbReference>
<evidence type="ECO:0000256" key="2">
    <source>
        <dbReference type="ARBA" id="ARBA00010410"/>
    </source>
</evidence>
<dbReference type="GO" id="GO:0001046">
    <property type="term" value="F:core promoter sequence-specific DNA binding"/>
    <property type="evidence" value="ECO:0007669"/>
    <property type="project" value="TreeGrafter"/>
</dbReference>
<evidence type="ECO:0000256" key="1">
    <source>
        <dbReference type="ARBA" id="ARBA00004123"/>
    </source>
</evidence>
<dbReference type="GO" id="GO:0042795">
    <property type="term" value="P:snRNA transcription by RNA polymerase II"/>
    <property type="evidence" value="ECO:0007669"/>
    <property type="project" value="TreeGrafter"/>
</dbReference>
<comment type="similarity">
    <text evidence="2">Belongs to the SNAPC3/SRD2 family.</text>
</comment>
<dbReference type="Pfam" id="PF12251">
    <property type="entry name" value="SNAPC3"/>
    <property type="match status" value="1"/>
</dbReference>
<comment type="subcellular location">
    <subcellularLocation>
        <location evidence="1">Nucleus</location>
    </subcellularLocation>
</comment>
<dbReference type="Proteomes" id="UP000292702">
    <property type="component" value="Unassembled WGS sequence"/>
</dbReference>
<keyword evidence="9" id="KW-1185">Reference proteome</keyword>
<gene>
    <name evidence="8" type="ORF">EIP91_011737</name>
</gene>
<organism evidence="8 9">
    <name type="scientific">Steccherinum ochraceum</name>
    <dbReference type="NCBI Taxonomy" id="92696"/>
    <lineage>
        <taxon>Eukaryota</taxon>
        <taxon>Fungi</taxon>
        <taxon>Dikarya</taxon>
        <taxon>Basidiomycota</taxon>
        <taxon>Agaricomycotina</taxon>
        <taxon>Agaricomycetes</taxon>
        <taxon>Polyporales</taxon>
        <taxon>Steccherinaceae</taxon>
        <taxon>Steccherinum</taxon>
    </lineage>
</organism>
<dbReference type="STRING" id="92696.A0A4R0RYD1"/>
<dbReference type="PANTHER" id="PTHR13421">
    <property type="entry name" value="SNRNA-ACTIVATING PROTEIN COMPLEX SUBUNIT 3"/>
    <property type="match status" value="1"/>
</dbReference>
<dbReference type="GO" id="GO:0042796">
    <property type="term" value="P:snRNA transcription by RNA polymerase III"/>
    <property type="evidence" value="ECO:0007669"/>
    <property type="project" value="TreeGrafter"/>
</dbReference>
<dbReference type="GO" id="GO:0019185">
    <property type="term" value="C:snRNA-activating protein complex"/>
    <property type="evidence" value="ECO:0007669"/>
    <property type="project" value="TreeGrafter"/>
</dbReference>
<evidence type="ECO:0000256" key="4">
    <source>
        <dbReference type="ARBA" id="ARBA00023125"/>
    </source>
</evidence>
<evidence type="ECO:0000256" key="5">
    <source>
        <dbReference type="ARBA" id="ARBA00023163"/>
    </source>
</evidence>
<dbReference type="OrthoDB" id="3437960at2759"/>
<comment type="caution">
    <text evidence="8">The sequence shown here is derived from an EMBL/GenBank/DDBJ whole genome shotgun (WGS) entry which is preliminary data.</text>
</comment>
<evidence type="ECO:0000313" key="9">
    <source>
        <dbReference type="Proteomes" id="UP000292702"/>
    </source>
</evidence>
<evidence type="ECO:0000256" key="7">
    <source>
        <dbReference type="SAM" id="MobiDB-lite"/>
    </source>
</evidence>
<dbReference type="GO" id="GO:0000978">
    <property type="term" value="F:RNA polymerase II cis-regulatory region sequence-specific DNA binding"/>
    <property type="evidence" value="ECO:0007669"/>
    <property type="project" value="TreeGrafter"/>
</dbReference>
<keyword evidence="4" id="KW-0238">DNA-binding</keyword>
<dbReference type="GO" id="GO:0003681">
    <property type="term" value="F:bent DNA binding"/>
    <property type="evidence" value="ECO:0007669"/>
    <property type="project" value="TreeGrafter"/>
</dbReference>